<feature type="transmembrane region" description="Helical" evidence="8">
    <location>
        <begin position="156"/>
        <end position="175"/>
    </location>
</feature>
<evidence type="ECO:0000313" key="9">
    <source>
        <dbReference type="EMBL" id="KKW17536.1"/>
    </source>
</evidence>
<dbReference type="PANTHER" id="PTHR21716:SF53">
    <property type="entry name" value="PERMEASE PERM-RELATED"/>
    <property type="match status" value="1"/>
</dbReference>
<gene>
    <name evidence="9" type="ORF">UY58_C0002G0022</name>
</gene>
<accession>A0A0G1WFG6</accession>
<dbReference type="Pfam" id="PF01594">
    <property type="entry name" value="AI-2E_transport"/>
    <property type="match status" value="1"/>
</dbReference>
<comment type="similarity">
    <text evidence="2">Belongs to the autoinducer-2 exporter (AI-2E) (TC 2.A.86) family.</text>
</comment>
<feature type="transmembrane region" description="Helical" evidence="8">
    <location>
        <begin position="39"/>
        <end position="57"/>
    </location>
</feature>
<keyword evidence="3" id="KW-0813">Transport</keyword>
<feature type="transmembrane region" description="Helical" evidence="8">
    <location>
        <begin position="215"/>
        <end position="244"/>
    </location>
</feature>
<dbReference type="GO" id="GO:0055085">
    <property type="term" value="P:transmembrane transport"/>
    <property type="evidence" value="ECO:0007669"/>
    <property type="project" value="TreeGrafter"/>
</dbReference>
<sequence>MLTEDKRAAKIEVTISTATILKIIGIFLLFGLVYFVRDIIAIFFVALVLSSVIDPLADWFEARRIPRAIATLIVYVVLFSILGLVVGILIPPLVQEVRDLASNFSAVWDRVVSGALLFREYSQQNGLSRNIEQGLSTLQTTLTKAIGGVFNTVTSIFGGVVSFMLILVITFYMVLQEDGLKKVFKVLVPPHYQPFANSILGKVQRKIVAWVKGQLILSFIVGLLAYIGLSIIGINYALVLGIFAGLAELVPYAGPFIGGVVAIFFALSQSTAKAVFVAALYIIIQQFENNILVPKVMQKAVGLNPIISILALITGVKIAGVVGALFAIPTVTVLDVIIKEILRTEQDGTGGKQPH</sequence>
<evidence type="ECO:0000256" key="3">
    <source>
        <dbReference type="ARBA" id="ARBA00022448"/>
    </source>
</evidence>
<evidence type="ECO:0000313" key="10">
    <source>
        <dbReference type="Proteomes" id="UP000033982"/>
    </source>
</evidence>
<evidence type="ECO:0000256" key="2">
    <source>
        <dbReference type="ARBA" id="ARBA00009773"/>
    </source>
</evidence>
<keyword evidence="5 8" id="KW-0812">Transmembrane</keyword>
<evidence type="ECO:0000256" key="6">
    <source>
        <dbReference type="ARBA" id="ARBA00022989"/>
    </source>
</evidence>
<name>A0A0G1WFG6_9BACT</name>
<organism evidence="9 10">
    <name type="scientific">Candidatus Magasanikbacteria bacterium GW2011_GWA2_50_22</name>
    <dbReference type="NCBI Taxonomy" id="1619043"/>
    <lineage>
        <taxon>Bacteria</taxon>
        <taxon>Candidatus Magasanikiibacteriota</taxon>
    </lineage>
</organism>
<protein>
    <recommendedName>
        <fullName evidence="11">Permease</fullName>
    </recommendedName>
</protein>
<feature type="transmembrane region" description="Helical" evidence="8">
    <location>
        <begin position="12"/>
        <end position="33"/>
    </location>
</feature>
<dbReference type="InterPro" id="IPR002549">
    <property type="entry name" value="AI-2E-like"/>
</dbReference>
<dbReference type="Proteomes" id="UP000033982">
    <property type="component" value="Unassembled WGS sequence"/>
</dbReference>
<proteinExistence type="inferred from homology"/>
<evidence type="ECO:0008006" key="11">
    <source>
        <dbReference type="Google" id="ProtNLM"/>
    </source>
</evidence>
<evidence type="ECO:0000256" key="7">
    <source>
        <dbReference type="ARBA" id="ARBA00023136"/>
    </source>
</evidence>
<dbReference type="GO" id="GO:0005886">
    <property type="term" value="C:plasma membrane"/>
    <property type="evidence" value="ECO:0007669"/>
    <property type="project" value="UniProtKB-SubCell"/>
</dbReference>
<dbReference type="AlphaFoldDB" id="A0A0G1WFG6"/>
<feature type="transmembrane region" description="Helical" evidence="8">
    <location>
        <begin position="256"/>
        <end position="284"/>
    </location>
</feature>
<evidence type="ECO:0000256" key="5">
    <source>
        <dbReference type="ARBA" id="ARBA00022692"/>
    </source>
</evidence>
<feature type="transmembrane region" description="Helical" evidence="8">
    <location>
        <begin position="69"/>
        <end position="90"/>
    </location>
</feature>
<feature type="transmembrane region" description="Helical" evidence="8">
    <location>
        <begin position="305"/>
        <end position="328"/>
    </location>
</feature>
<reference evidence="9 10" key="1">
    <citation type="journal article" date="2015" name="Nature">
        <title>rRNA introns, odd ribosomes, and small enigmatic genomes across a large radiation of phyla.</title>
        <authorList>
            <person name="Brown C.T."/>
            <person name="Hug L.A."/>
            <person name="Thomas B.C."/>
            <person name="Sharon I."/>
            <person name="Castelle C.J."/>
            <person name="Singh A."/>
            <person name="Wilkins M.J."/>
            <person name="Williams K.H."/>
            <person name="Banfield J.F."/>
        </authorList>
    </citation>
    <scope>NUCLEOTIDE SEQUENCE [LARGE SCALE GENOMIC DNA]</scope>
</reference>
<dbReference type="EMBL" id="LCQN01000002">
    <property type="protein sequence ID" value="KKW17536.1"/>
    <property type="molecule type" value="Genomic_DNA"/>
</dbReference>
<comment type="caution">
    <text evidence="9">The sequence shown here is derived from an EMBL/GenBank/DDBJ whole genome shotgun (WGS) entry which is preliminary data.</text>
</comment>
<evidence type="ECO:0000256" key="8">
    <source>
        <dbReference type="SAM" id="Phobius"/>
    </source>
</evidence>
<evidence type="ECO:0000256" key="1">
    <source>
        <dbReference type="ARBA" id="ARBA00004651"/>
    </source>
</evidence>
<keyword evidence="6 8" id="KW-1133">Transmembrane helix</keyword>
<keyword evidence="4" id="KW-1003">Cell membrane</keyword>
<dbReference type="PANTHER" id="PTHR21716">
    <property type="entry name" value="TRANSMEMBRANE PROTEIN"/>
    <property type="match status" value="1"/>
</dbReference>
<keyword evidence="7 8" id="KW-0472">Membrane</keyword>
<evidence type="ECO:0000256" key="4">
    <source>
        <dbReference type="ARBA" id="ARBA00022475"/>
    </source>
</evidence>
<comment type="subcellular location">
    <subcellularLocation>
        <location evidence="1">Cell membrane</location>
        <topology evidence="1">Multi-pass membrane protein</topology>
    </subcellularLocation>
</comment>